<organism evidence="1">
    <name type="scientific">Cupriavidus necator</name>
    <name type="common">Alcaligenes eutrophus</name>
    <name type="synonym">Ralstonia eutropha</name>
    <dbReference type="NCBI Taxonomy" id="106590"/>
    <lineage>
        <taxon>Bacteria</taxon>
        <taxon>Pseudomonadati</taxon>
        <taxon>Pseudomonadota</taxon>
        <taxon>Betaproteobacteria</taxon>
        <taxon>Burkholderiales</taxon>
        <taxon>Burkholderiaceae</taxon>
        <taxon>Cupriavidus</taxon>
    </lineage>
</organism>
<gene>
    <name evidence="1" type="ORF">CNECB9_1950028</name>
</gene>
<name>A0A1K0J9T8_CUPNE</name>
<dbReference type="AlphaFoldDB" id="A0A1K0J9T8"/>
<keyword evidence="1" id="KW-0812">Transmembrane</keyword>
<sequence>MNPLPVSEAELHAYVDGLLPESRCAEIECYLSAHPEEAVRVRIYREQKQAIRTLFGPVLDETIPDRLIDAARMPPTATSARAQQPRWLPSRSLLRVAASVAIALIGAAAGWLGRGAIQQAPLMAQAPDARPMPAADTASLPRRAAIAHVVYSPDVKRPVELEADQEDQLVAWLSRRLGAQVKPPKLGSVGYELIGGRLLPGASGPVAQFMYHDVTGQRLTLYVTNENAANKDTGFRFAQEGPVNVFYWIDGKFGYALSAGIDRGELARVATAVYAQLQSR</sequence>
<protein>
    <submittedName>
        <fullName evidence="1">PrtR transmembrane transcriptional regulator (Anti-sigma factor)</fullName>
    </submittedName>
</protein>
<reference evidence="1" key="1">
    <citation type="submission" date="2016-09" db="EMBL/GenBank/DDBJ databases">
        <authorList>
            <person name="Capua I."/>
            <person name="De Benedictis P."/>
            <person name="Joannis T."/>
            <person name="Lombin L.H."/>
            <person name="Cattoli G."/>
        </authorList>
    </citation>
    <scope>NUCLEOTIDE SEQUENCE</scope>
    <source>
        <strain evidence="1">B9</strain>
    </source>
</reference>
<keyword evidence="1" id="KW-0472">Membrane</keyword>
<proteinExistence type="predicted"/>
<accession>A0A1K0J9T8</accession>
<dbReference type="RefSeq" id="WP_340522359.1">
    <property type="nucleotide sequence ID" value="NZ_FMSH01000107.1"/>
</dbReference>
<evidence type="ECO:0000313" key="1">
    <source>
        <dbReference type="EMBL" id="SCU74688.1"/>
    </source>
</evidence>
<dbReference type="EMBL" id="FMSH01000107">
    <property type="protein sequence ID" value="SCU74688.1"/>
    <property type="molecule type" value="Genomic_DNA"/>
</dbReference>